<dbReference type="eggNOG" id="COG1138">
    <property type="taxonomic scope" value="Bacteria"/>
</dbReference>
<sequence>MYLIGNISIYLGIVISLYGIIANIVGIKKKSSKWIESARGAVLSLAFVASIASFLLLYILGTSQFQYKYVASYTNESLPMAYKLTAFWAGNAGSLLLWAVLLALYAAMVVFSKEKKNPMMPYVSSILMVNILFFFTVMALNANPFGMTDKIPADGKGLNPMLQNPGMILHPVTLYMAMSDWPFHSHSVLLL</sequence>
<protein>
    <submittedName>
        <fullName evidence="5">Cytochrome c heme lyase subunit CcmF</fullName>
    </submittedName>
</protein>
<dbReference type="GO" id="GO:0016020">
    <property type="term" value="C:membrane"/>
    <property type="evidence" value="ECO:0007669"/>
    <property type="project" value="InterPro"/>
</dbReference>
<dbReference type="InterPro" id="IPR003567">
    <property type="entry name" value="Cyt_c_biogenesis"/>
</dbReference>
<keyword evidence="5" id="KW-0456">Lyase</keyword>
<keyword evidence="3" id="KW-1133">Transmembrane helix</keyword>
<dbReference type="GO" id="GO:0016829">
    <property type="term" value="F:lyase activity"/>
    <property type="evidence" value="ECO:0007669"/>
    <property type="project" value="UniProtKB-KW"/>
</dbReference>
<dbReference type="PRINTS" id="PR01410">
    <property type="entry name" value="CCBIOGENESIS"/>
</dbReference>
<dbReference type="PANTHER" id="PTHR43653:SF1">
    <property type="entry name" value="CYTOCHROME C-TYPE BIOGENESIS PROTEIN CCMF"/>
    <property type="match status" value="1"/>
</dbReference>
<keyword evidence="2" id="KW-0201">Cytochrome c-type biogenesis</keyword>
<dbReference type="EMBL" id="BAUW01000022">
    <property type="protein sequence ID" value="GAE45420.1"/>
    <property type="molecule type" value="Genomic_DNA"/>
</dbReference>
<feature type="domain" description="Cytochrome c assembly protein" evidence="4">
    <location>
        <begin position="88"/>
        <end position="179"/>
    </location>
</feature>
<proteinExistence type="inferred from homology"/>
<feature type="transmembrane region" description="Helical" evidence="3">
    <location>
        <begin position="80"/>
        <end position="107"/>
    </location>
</feature>
<evidence type="ECO:0000256" key="1">
    <source>
        <dbReference type="ARBA" id="ARBA00009186"/>
    </source>
</evidence>
<dbReference type="PANTHER" id="PTHR43653">
    <property type="entry name" value="CYTOCHROME C ASSEMBLY PROTEIN-RELATED"/>
    <property type="match status" value="1"/>
</dbReference>
<feature type="transmembrane region" description="Helical" evidence="3">
    <location>
        <begin position="119"/>
        <end position="140"/>
    </location>
</feature>
<reference evidence="5 6" key="1">
    <citation type="submission" date="2013-12" db="EMBL/GenBank/DDBJ databases">
        <title>NBRP : Genome information of microbial organism related human and environment.</title>
        <authorList>
            <person name="Hattori M."/>
            <person name="Oshima K."/>
            <person name="Inaba H."/>
            <person name="Suda W."/>
            <person name="Sakamoto M."/>
            <person name="Iino T."/>
            <person name="Kitahara M."/>
            <person name="Oshida Y."/>
            <person name="Iida T."/>
            <person name="Kudo T."/>
            <person name="Itoh T."/>
            <person name="Ahmed I."/>
            <person name="Ohkuma M."/>
        </authorList>
    </citation>
    <scope>NUCLEOTIDE SEQUENCE [LARGE SCALE GENOMIC DNA]</scope>
    <source>
        <strain evidence="5 6">JCM 21738</strain>
    </source>
</reference>
<comment type="caution">
    <text evidence="5">The sequence shown here is derived from an EMBL/GenBank/DDBJ whole genome shotgun (WGS) entry which is preliminary data.</text>
</comment>
<evidence type="ECO:0000259" key="4">
    <source>
        <dbReference type="Pfam" id="PF01578"/>
    </source>
</evidence>
<dbReference type="Pfam" id="PF01578">
    <property type="entry name" value="Cytochrom_C_asm"/>
    <property type="match status" value="1"/>
</dbReference>
<keyword evidence="6" id="KW-1185">Reference proteome</keyword>
<gene>
    <name evidence="5" type="ORF">JCM21738_2218</name>
</gene>
<dbReference type="AlphaFoldDB" id="W4RLZ2"/>
<evidence type="ECO:0000313" key="5">
    <source>
        <dbReference type="EMBL" id="GAE45420.1"/>
    </source>
</evidence>
<dbReference type="GO" id="GO:0015232">
    <property type="term" value="F:heme transmembrane transporter activity"/>
    <property type="evidence" value="ECO:0007669"/>
    <property type="project" value="InterPro"/>
</dbReference>
<feature type="transmembrane region" description="Helical" evidence="3">
    <location>
        <begin position="38"/>
        <end position="60"/>
    </location>
</feature>
<dbReference type="GO" id="GO:0017004">
    <property type="term" value="P:cytochrome complex assembly"/>
    <property type="evidence" value="ECO:0007669"/>
    <property type="project" value="UniProtKB-KW"/>
</dbReference>
<comment type="similarity">
    <text evidence="1">Belongs to the CcmF/CycK/Ccl1/NrfE/CcsA family.</text>
</comment>
<evidence type="ECO:0000313" key="6">
    <source>
        <dbReference type="Proteomes" id="UP000018949"/>
    </source>
</evidence>
<keyword evidence="3" id="KW-0472">Membrane</keyword>
<accession>W4RLZ2</accession>
<keyword evidence="3" id="KW-0812">Transmembrane</keyword>
<organism evidence="5 6">
    <name type="scientific">Mesobacillus boroniphilus JCM 21738</name>
    <dbReference type="NCBI Taxonomy" id="1294265"/>
    <lineage>
        <taxon>Bacteria</taxon>
        <taxon>Bacillati</taxon>
        <taxon>Bacillota</taxon>
        <taxon>Bacilli</taxon>
        <taxon>Bacillales</taxon>
        <taxon>Bacillaceae</taxon>
        <taxon>Mesobacillus</taxon>
    </lineage>
</organism>
<evidence type="ECO:0000256" key="3">
    <source>
        <dbReference type="SAM" id="Phobius"/>
    </source>
</evidence>
<name>W4RLZ2_9BACI</name>
<feature type="transmembrane region" description="Helical" evidence="3">
    <location>
        <begin position="6"/>
        <end position="26"/>
    </location>
</feature>
<dbReference type="Proteomes" id="UP000018949">
    <property type="component" value="Unassembled WGS sequence"/>
</dbReference>
<dbReference type="GO" id="GO:0020037">
    <property type="term" value="F:heme binding"/>
    <property type="evidence" value="ECO:0007669"/>
    <property type="project" value="InterPro"/>
</dbReference>
<evidence type="ECO:0000256" key="2">
    <source>
        <dbReference type="ARBA" id="ARBA00022748"/>
    </source>
</evidence>
<dbReference type="InterPro" id="IPR002541">
    <property type="entry name" value="Cyt_c_assembly"/>
</dbReference>